<organism evidence="5 6">
    <name type="scientific">Musa troglodytarum</name>
    <name type="common">fe'i banana</name>
    <dbReference type="NCBI Taxonomy" id="320322"/>
    <lineage>
        <taxon>Eukaryota</taxon>
        <taxon>Viridiplantae</taxon>
        <taxon>Streptophyta</taxon>
        <taxon>Embryophyta</taxon>
        <taxon>Tracheophyta</taxon>
        <taxon>Spermatophyta</taxon>
        <taxon>Magnoliopsida</taxon>
        <taxon>Liliopsida</taxon>
        <taxon>Zingiberales</taxon>
        <taxon>Musaceae</taxon>
        <taxon>Musa</taxon>
    </lineage>
</organism>
<name>A0A9E7F8A6_9LILI</name>
<gene>
    <name evidence="5" type="ORF">MUK42_00602</name>
</gene>
<dbReference type="PANTHER" id="PTHR47926">
    <property type="entry name" value="PENTATRICOPEPTIDE REPEAT-CONTAINING PROTEIN"/>
    <property type="match status" value="1"/>
</dbReference>
<dbReference type="EMBL" id="CP097505">
    <property type="protein sequence ID" value="URD91765.1"/>
    <property type="molecule type" value="Genomic_DNA"/>
</dbReference>
<dbReference type="FunFam" id="1.25.40.10:FF:000073">
    <property type="entry name" value="Pentatricopeptide repeat-containing protein chloroplastic"/>
    <property type="match status" value="1"/>
</dbReference>
<dbReference type="Pfam" id="PF13041">
    <property type="entry name" value="PPR_2"/>
    <property type="match status" value="2"/>
</dbReference>
<dbReference type="FunFam" id="1.25.40.10:FF:000968">
    <property type="entry name" value="Pentatricopeptide repeat-containing protein, mitochondrial"/>
    <property type="match status" value="1"/>
</dbReference>
<evidence type="ECO:0000256" key="2">
    <source>
        <dbReference type="ARBA" id="ARBA00061659"/>
    </source>
</evidence>
<dbReference type="OrthoDB" id="1908712at2759"/>
<dbReference type="Proteomes" id="UP001055439">
    <property type="component" value="Chromosome 3"/>
</dbReference>
<feature type="repeat" description="PPR" evidence="3">
    <location>
        <begin position="114"/>
        <end position="148"/>
    </location>
</feature>
<feature type="region of interest" description="Disordered" evidence="4">
    <location>
        <begin position="694"/>
        <end position="734"/>
    </location>
</feature>
<dbReference type="InterPro" id="IPR046960">
    <property type="entry name" value="PPR_At4g14850-like_plant"/>
</dbReference>
<evidence type="ECO:0000256" key="4">
    <source>
        <dbReference type="SAM" id="MobiDB-lite"/>
    </source>
</evidence>
<evidence type="ECO:0000256" key="1">
    <source>
        <dbReference type="ARBA" id="ARBA00022737"/>
    </source>
</evidence>
<dbReference type="Pfam" id="PF01535">
    <property type="entry name" value="PPR"/>
    <property type="match status" value="3"/>
</dbReference>
<evidence type="ECO:0000313" key="6">
    <source>
        <dbReference type="Proteomes" id="UP001055439"/>
    </source>
</evidence>
<comment type="similarity">
    <text evidence="2">Belongs to the PPR family. PCMP-E subfamily.</text>
</comment>
<dbReference type="Gene3D" id="1.25.40.10">
    <property type="entry name" value="Tetratricopeptide repeat domain"/>
    <property type="match status" value="3"/>
</dbReference>
<feature type="repeat" description="PPR" evidence="3">
    <location>
        <begin position="414"/>
        <end position="448"/>
    </location>
</feature>
<dbReference type="FunFam" id="1.25.40.10:FF:000280">
    <property type="entry name" value="Pentatricopeptide repeat-containing protein"/>
    <property type="match status" value="1"/>
</dbReference>
<feature type="repeat" description="PPR" evidence="3">
    <location>
        <begin position="313"/>
        <end position="347"/>
    </location>
</feature>
<dbReference type="GO" id="GO:0003723">
    <property type="term" value="F:RNA binding"/>
    <property type="evidence" value="ECO:0007669"/>
    <property type="project" value="InterPro"/>
</dbReference>
<keyword evidence="6" id="KW-1185">Reference proteome</keyword>
<dbReference type="GO" id="GO:0009451">
    <property type="term" value="P:RNA modification"/>
    <property type="evidence" value="ECO:0007669"/>
    <property type="project" value="InterPro"/>
</dbReference>
<feature type="repeat" description="PPR" evidence="3">
    <location>
        <begin position="215"/>
        <end position="245"/>
    </location>
</feature>
<dbReference type="InterPro" id="IPR011990">
    <property type="entry name" value="TPR-like_helical_dom_sf"/>
</dbReference>
<dbReference type="NCBIfam" id="TIGR00756">
    <property type="entry name" value="PPR"/>
    <property type="match status" value="5"/>
</dbReference>
<dbReference type="Pfam" id="PF20431">
    <property type="entry name" value="E_motif"/>
    <property type="match status" value="1"/>
</dbReference>
<dbReference type="AlphaFoldDB" id="A0A9E7F8A6"/>
<evidence type="ECO:0000313" key="5">
    <source>
        <dbReference type="EMBL" id="URD91765.1"/>
    </source>
</evidence>
<protein>
    <submittedName>
        <fullName evidence="5">PPR repeat</fullName>
    </submittedName>
</protein>
<proteinExistence type="inferred from homology"/>
<dbReference type="PROSITE" id="PS51375">
    <property type="entry name" value="PPR"/>
    <property type="match status" value="4"/>
</dbReference>
<dbReference type="InterPro" id="IPR002885">
    <property type="entry name" value="PPR_rpt"/>
</dbReference>
<accession>A0A9E7F8A6</accession>
<keyword evidence="1" id="KW-0677">Repeat</keyword>
<sequence>MSSLVSFAVDIEVKMSYRNPRLHLSTPQRFQRPSLERTMSVASAHPLQSALLCLLRQPKRIGSFDQIHALLLTSGVTKDSFVAAEVAALLPAFVGPPAAYSAVKHVHRVRRYQFPLLFNSLISGYARSKHPHLGLVAYKLMLADGVFPDRYTFPIVLKSCIKFSGIGEARQLQGSAVKLRFSCDLFVQNALVHVYAVCEEYGDAGLLFDEMPIRDVVSWTSLISGYAKGGLFGKALQLFSLMDVEPNIATLVSILVACGRLGALNVGRAIHALMLKHDYGLSLVAGNALLDMYLKCECLEEARHIFDELPERDIVSWTSFISGLVQCKHPKEAMDVFNSMQASGVEPDNVTLSSVLSACASLGALSSGRWVHEYIERRGIQWDVHLGTAMVDMYSKCGCVDMAVHSFHEMPHRNVSSWNALLGALATHGHGNEALKYFEQMVGVGAIPNEVTFVAILCACCHSGLVKEGCHMFDLMTKSYKLVPWIEHYGCMVDLLGRAGFISEAYGLVRSMPIRADTYVWGALLSACKAHGNVELSQEILSHLLELEPSDSGVYVLLSNIFAADCRWADVTRVRRLMRQSSVKKETGTSIVEVNGEAHEFIVGEFLHPLKEDIWLALCTLDKQLQHAQQGQQKINRAHSRLYSANGSWFKSADISIQKKEDKRKVMSTEAGSPVDAFASVFFRGSGYAQSTSQFGEHGAIPNDGSLDVESDGLADGLPEQHKHEPVDSSGRPWTLVEVGSSRAVLYQRVKESGGVSSDLHSRFGGHHGGFELGPARQFLVVGYLHRGGLDEGVQHVTHDIADDEGVPRHDRPQRRELSRELGWVLGGGGGGGVI</sequence>
<dbReference type="FunFam" id="1.25.40.10:FF:000031">
    <property type="entry name" value="Pentatricopeptide repeat-containing protein mitochondrial"/>
    <property type="match status" value="1"/>
</dbReference>
<reference evidence="5" key="1">
    <citation type="submission" date="2022-05" db="EMBL/GenBank/DDBJ databases">
        <title>The Musa troglodytarum L. genome provides insights into the mechanism of non-climacteric behaviour and enrichment of carotenoids.</title>
        <authorList>
            <person name="Wang J."/>
        </authorList>
    </citation>
    <scope>NUCLEOTIDE SEQUENCE</scope>
    <source>
        <tissue evidence="5">Leaf</tissue>
    </source>
</reference>
<evidence type="ECO:0000256" key="3">
    <source>
        <dbReference type="PROSITE-ProRule" id="PRU00708"/>
    </source>
</evidence>
<dbReference type="InterPro" id="IPR046848">
    <property type="entry name" value="E_motif"/>
</dbReference>
<dbReference type="PANTHER" id="PTHR47926:SF459">
    <property type="entry name" value="PENTATRICOPEPTIDE REPEAT-CONTAINING PROTEIN"/>
    <property type="match status" value="1"/>
</dbReference>